<gene>
    <name evidence="3" type="ORF">ATK36_3197</name>
</gene>
<dbReference type="InterPro" id="IPR046461">
    <property type="entry name" value="TerL_ATPase"/>
</dbReference>
<dbReference type="Pfam" id="PF20441">
    <property type="entry name" value="TerL_nuclease"/>
    <property type="match status" value="1"/>
</dbReference>
<dbReference type="InterPro" id="IPR027417">
    <property type="entry name" value="P-loop_NTPase"/>
</dbReference>
<evidence type="ECO:0000313" key="3">
    <source>
        <dbReference type="EMBL" id="PFG48123.1"/>
    </source>
</evidence>
<dbReference type="InterPro" id="IPR046462">
    <property type="entry name" value="TerL_nuclease"/>
</dbReference>
<protein>
    <submittedName>
        <fullName evidence="3">Phage terminase large subunit-like protein</fullName>
    </submittedName>
</protein>
<dbReference type="Proteomes" id="UP000243542">
    <property type="component" value="Unassembled WGS sequence"/>
</dbReference>
<dbReference type="PANTHER" id="PTHR41287">
    <property type="match status" value="1"/>
</dbReference>
<dbReference type="EMBL" id="PDJK01000002">
    <property type="protein sequence ID" value="PFG48123.1"/>
    <property type="molecule type" value="Genomic_DNA"/>
</dbReference>
<proteinExistence type="predicted"/>
<accession>A0A2A9FAZ6</accession>
<evidence type="ECO:0000259" key="2">
    <source>
        <dbReference type="Pfam" id="PF20441"/>
    </source>
</evidence>
<name>A0A2A9FAZ6_9PSEU</name>
<dbReference type="GO" id="GO:0004519">
    <property type="term" value="F:endonuclease activity"/>
    <property type="evidence" value="ECO:0007669"/>
    <property type="project" value="InterPro"/>
</dbReference>
<reference evidence="3 4" key="1">
    <citation type="submission" date="2017-10" db="EMBL/GenBank/DDBJ databases">
        <title>Sequencing the genomes of 1000 actinobacteria strains.</title>
        <authorList>
            <person name="Klenk H.-P."/>
        </authorList>
    </citation>
    <scope>NUCLEOTIDE SEQUENCE [LARGE SCALE GENOMIC DNA]</scope>
    <source>
        <strain evidence="3 4">DSM 46092</strain>
    </source>
</reference>
<dbReference type="Gene3D" id="3.40.50.300">
    <property type="entry name" value="P-loop containing nucleotide triphosphate hydrolases"/>
    <property type="match status" value="1"/>
</dbReference>
<evidence type="ECO:0000313" key="4">
    <source>
        <dbReference type="Proteomes" id="UP000243542"/>
    </source>
</evidence>
<feature type="domain" description="Terminase large subunit-like ATPase" evidence="1">
    <location>
        <begin position="15"/>
        <end position="173"/>
    </location>
</feature>
<dbReference type="AlphaFoldDB" id="A0A2A9FAZ6"/>
<dbReference type="Gene3D" id="3.30.420.240">
    <property type="match status" value="1"/>
</dbReference>
<feature type="domain" description="Terminase large subunit-like endonuclease" evidence="2">
    <location>
        <begin position="330"/>
        <end position="445"/>
    </location>
</feature>
<dbReference type="RefSeq" id="WP_141544454.1">
    <property type="nucleotide sequence ID" value="NZ_JBIAKZ010000002.1"/>
</dbReference>
<dbReference type="PANTHER" id="PTHR41287:SF1">
    <property type="entry name" value="PROTEIN YMFN"/>
    <property type="match status" value="1"/>
</dbReference>
<keyword evidence="4" id="KW-1185">Reference proteome</keyword>
<evidence type="ECO:0000259" key="1">
    <source>
        <dbReference type="Pfam" id="PF03354"/>
    </source>
</evidence>
<organism evidence="3 4">
    <name type="scientific">Amycolatopsis sulphurea</name>
    <dbReference type="NCBI Taxonomy" id="76022"/>
    <lineage>
        <taxon>Bacteria</taxon>
        <taxon>Bacillati</taxon>
        <taxon>Actinomycetota</taxon>
        <taxon>Actinomycetes</taxon>
        <taxon>Pseudonocardiales</taxon>
        <taxon>Pseudonocardiaceae</taxon>
        <taxon>Amycolatopsis</taxon>
    </lineage>
</organism>
<dbReference type="InterPro" id="IPR005021">
    <property type="entry name" value="Terminase_largesu-like"/>
</dbReference>
<dbReference type="Pfam" id="PF03354">
    <property type="entry name" value="TerL_ATPase"/>
    <property type="match status" value="1"/>
</dbReference>
<sequence length="472" mass="52909">MGGSYLGQPFRLLAWQRDVIDEIYRLTPDGRRRYRTAILGVARKNGKTQLAAALALYHLCADTRDAAPEVICAANTRDQARLLFAEASRMVRMSPLLSDICTVQRDQIICHATGGRFKAVSADAGLQQGLNPSMIVMDEYAQAKNSDLFDALTLGSAQRNEPLFFVISTAGPLPDGPFADMVEHGRRVESGEEEDPSFWSRWYGVQPGETVDHGDPEVWQRCNPSWEIMNHADFAASCKRTPEANFRMYRLNQFVRGGSTWLPHGAWDALARPDRRLARGDEIVAFVDAAWKGDSTGIVGVRLDDLHAEVLGHWEAPPGDPHWRTPLAEVKQRIRDICGIYRVAEVPGDPYRWEVAMQELAEEGLPVVEFPTNSLARMVPATQSAYEVIVEGRMSHSGDPSLARHLENAVVREDSRGPRLQKENAGSKRKIDLAVCLIGALHRAQLFREDRRTHDGFLVDAKPWDDFEDDEW</sequence>
<comment type="caution">
    <text evidence="3">The sequence shown here is derived from an EMBL/GenBank/DDBJ whole genome shotgun (WGS) entry which is preliminary data.</text>
</comment>